<dbReference type="EMBL" id="QMFB01000007">
    <property type="protein sequence ID" value="RAV20662.1"/>
    <property type="molecule type" value="Genomic_DNA"/>
</dbReference>
<evidence type="ECO:0000313" key="6">
    <source>
        <dbReference type="EMBL" id="RAV20662.1"/>
    </source>
</evidence>
<evidence type="ECO:0000256" key="2">
    <source>
        <dbReference type="ARBA" id="ARBA00023239"/>
    </source>
</evidence>
<proteinExistence type="inferred from homology"/>
<name>A0A329MM28_9BACL</name>
<dbReference type="Proteomes" id="UP000250369">
    <property type="component" value="Unassembled WGS sequence"/>
</dbReference>
<protein>
    <recommendedName>
        <fullName evidence="8">Dihydrodipicolinate synthase family protein</fullName>
    </recommendedName>
</protein>
<evidence type="ECO:0000313" key="7">
    <source>
        <dbReference type="Proteomes" id="UP000250369"/>
    </source>
</evidence>
<gene>
    <name evidence="6" type="ORF">DQG23_14210</name>
</gene>
<reference evidence="6 7" key="1">
    <citation type="journal article" date="2009" name="Int. J. Syst. Evol. Microbiol.">
        <title>Paenibacillus contaminans sp. nov., isolated from a contaminated laboratory plate.</title>
        <authorList>
            <person name="Chou J.H."/>
            <person name="Lee J.H."/>
            <person name="Lin M.C."/>
            <person name="Chang P.S."/>
            <person name="Arun A.B."/>
            <person name="Young C.C."/>
            <person name="Chen W.M."/>
        </authorList>
    </citation>
    <scope>NUCLEOTIDE SEQUENCE [LARGE SCALE GENOMIC DNA]</scope>
    <source>
        <strain evidence="6 7">CKOBP-6</strain>
    </source>
</reference>
<evidence type="ECO:0000256" key="4">
    <source>
        <dbReference type="PIRSR" id="PIRSR001365-1"/>
    </source>
</evidence>
<evidence type="ECO:0000256" key="1">
    <source>
        <dbReference type="ARBA" id="ARBA00007592"/>
    </source>
</evidence>
<accession>A0A329MM28</accession>
<feature type="binding site" evidence="5">
    <location>
        <position position="236"/>
    </location>
    <ligand>
        <name>pyruvate</name>
        <dbReference type="ChEBI" id="CHEBI:15361"/>
    </ligand>
</feature>
<dbReference type="InterPro" id="IPR002220">
    <property type="entry name" value="DapA-like"/>
</dbReference>
<dbReference type="SUPFAM" id="SSF51569">
    <property type="entry name" value="Aldolase"/>
    <property type="match status" value="1"/>
</dbReference>
<evidence type="ECO:0000256" key="3">
    <source>
        <dbReference type="PIRNR" id="PIRNR001365"/>
    </source>
</evidence>
<keyword evidence="2 3" id="KW-0456">Lyase</keyword>
<evidence type="ECO:0000256" key="5">
    <source>
        <dbReference type="PIRSR" id="PIRSR001365-2"/>
    </source>
</evidence>
<dbReference type="CDD" id="cd00408">
    <property type="entry name" value="DHDPS-like"/>
    <property type="match status" value="1"/>
</dbReference>
<dbReference type="PIRSF" id="PIRSF001365">
    <property type="entry name" value="DHDPS"/>
    <property type="match status" value="1"/>
</dbReference>
<dbReference type="AlphaFoldDB" id="A0A329MM28"/>
<dbReference type="InterPro" id="IPR013785">
    <property type="entry name" value="Aldolase_TIM"/>
</dbReference>
<dbReference type="Gene3D" id="3.20.20.70">
    <property type="entry name" value="Aldolase class I"/>
    <property type="match status" value="1"/>
</dbReference>
<comment type="similarity">
    <text evidence="1 3">Belongs to the DapA family.</text>
</comment>
<comment type="caution">
    <text evidence="6">The sequence shown here is derived from an EMBL/GenBank/DDBJ whole genome shotgun (WGS) entry which is preliminary data.</text>
</comment>
<dbReference type="GO" id="GO:0008840">
    <property type="term" value="F:4-hydroxy-tetrahydrodipicolinate synthase activity"/>
    <property type="evidence" value="ECO:0007669"/>
    <property type="project" value="TreeGrafter"/>
</dbReference>
<evidence type="ECO:0008006" key="8">
    <source>
        <dbReference type="Google" id="ProtNLM"/>
    </source>
</evidence>
<feature type="active site" description="Proton donor/acceptor" evidence="4">
    <location>
        <position position="167"/>
    </location>
</feature>
<dbReference type="PANTHER" id="PTHR12128">
    <property type="entry name" value="DIHYDRODIPICOLINATE SYNTHASE"/>
    <property type="match status" value="1"/>
</dbReference>
<feature type="active site" description="Schiff-base intermediate with substrate" evidence="4">
    <location>
        <position position="195"/>
    </location>
</feature>
<sequence>MNRSSRRLSHAKRNEIQGLGDDGVSNRASLVPADRFKGVYALLLTPFQLNKEIDWEVYDRYVEWQVSHRPHGLFAVCGSSEMEYLTLQERLTLAERAVRLAGDMPVVATGNVQSDPAEHKEELQRMAETGVSGIVLIPPGSMGEDQSRLEDYFGRLADLSPIPVFLYECPLASPRFVDPDVYGRLVTQHGIAGIKDTTCTPEGIRAKIESATGSLVFQANMPYLLEALHSGAQGIMATISAAAADVALAFWREAANGNRETAERLHELLVFLDGVLGKGYPATAKHLAKLRGVPMNELTRKAKEMNDSARQGIAVWKRAADRTLAAL</sequence>
<keyword evidence="7" id="KW-1185">Reference proteome</keyword>
<dbReference type="SMART" id="SM01130">
    <property type="entry name" value="DHDPS"/>
    <property type="match status" value="1"/>
</dbReference>
<dbReference type="Pfam" id="PF00701">
    <property type="entry name" value="DHDPS"/>
    <property type="match status" value="1"/>
</dbReference>
<organism evidence="6 7">
    <name type="scientific">Paenibacillus contaminans</name>
    <dbReference type="NCBI Taxonomy" id="450362"/>
    <lineage>
        <taxon>Bacteria</taxon>
        <taxon>Bacillati</taxon>
        <taxon>Bacillota</taxon>
        <taxon>Bacilli</taxon>
        <taxon>Bacillales</taxon>
        <taxon>Paenibacillaceae</taxon>
        <taxon>Paenibacillus</taxon>
    </lineage>
</organism>
<dbReference type="PANTHER" id="PTHR12128:SF66">
    <property type="entry name" value="4-HYDROXY-2-OXOGLUTARATE ALDOLASE, MITOCHONDRIAL"/>
    <property type="match status" value="1"/>
</dbReference>